<feature type="transmembrane region" description="Helical" evidence="1">
    <location>
        <begin position="838"/>
        <end position="861"/>
    </location>
</feature>
<dbReference type="GeneID" id="31357751"/>
<keyword evidence="6" id="KW-1185">Reference proteome</keyword>
<keyword evidence="2" id="KW-0732">Signal</keyword>
<dbReference type="Proteomes" id="UP000001396">
    <property type="component" value="Unassembled WGS sequence"/>
</dbReference>
<dbReference type="InParanoid" id="D3B1Q2"/>
<feature type="domain" description="EGF-like" evidence="3 4">
    <location>
        <begin position="595"/>
        <end position="606"/>
    </location>
</feature>
<feature type="chain" id="PRO_5003040713" evidence="2">
    <location>
        <begin position="21"/>
        <end position="885"/>
    </location>
</feature>
<evidence type="ECO:0000259" key="3">
    <source>
        <dbReference type="PROSITE" id="PS00022"/>
    </source>
</evidence>
<reference evidence="5 6" key="1">
    <citation type="journal article" date="2011" name="Genome Res.">
        <title>Phylogeny-wide analysis of social amoeba genomes highlights ancient origins for complex intercellular communication.</title>
        <authorList>
            <person name="Heidel A.J."/>
            <person name="Lawal H.M."/>
            <person name="Felder M."/>
            <person name="Schilde C."/>
            <person name="Helps N.R."/>
            <person name="Tunggal B."/>
            <person name="Rivero F."/>
            <person name="John U."/>
            <person name="Schleicher M."/>
            <person name="Eichinger L."/>
            <person name="Platzer M."/>
            <person name="Noegel A.A."/>
            <person name="Schaap P."/>
            <person name="Gloeckner G."/>
        </authorList>
    </citation>
    <scope>NUCLEOTIDE SEQUENCE [LARGE SCALE GENOMIC DNA]</scope>
    <source>
        <strain evidence="6">ATCC 26659 / Pp 5 / PN500</strain>
    </source>
</reference>
<name>D3B1Q2_HETP5</name>
<dbReference type="Gene3D" id="2.10.25.10">
    <property type="entry name" value="Laminin"/>
    <property type="match status" value="1"/>
</dbReference>
<dbReference type="PROSITE" id="PS00022">
    <property type="entry name" value="EGF_1"/>
    <property type="match status" value="1"/>
</dbReference>
<dbReference type="InterPro" id="IPR054484">
    <property type="entry name" value="ComC_SSD"/>
</dbReference>
<organism evidence="5 6">
    <name type="scientific">Heterostelium pallidum (strain ATCC 26659 / Pp 5 / PN500)</name>
    <name type="common">Cellular slime mold</name>
    <name type="synonym">Polysphondylium pallidum</name>
    <dbReference type="NCBI Taxonomy" id="670386"/>
    <lineage>
        <taxon>Eukaryota</taxon>
        <taxon>Amoebozoa</taxon>
        <taxon>Evosea</taxon>
        <taxon>Eumycetozoa</taxon>
        <taxon>Dictyostelia</taxon>
        <taxon>Acytosteliales</taxon>
        <taxon>Acytosteliaceae</taxon>
        <taxon>Heterostelium</taxon>
    </lineage>
</organism>
<dbReference type="PANTHER" id="PTHR24032">
    <property type="entry name" value="EGF-LIKE DOMAIN-CONTAINING PROTEIN-RELATED-RELATED"/>
    <property type="match status" value="1"/>
</dbReference>
<protein>
    <submittedName>
        <fullName evidence="5">Epidermal growth factor-related protein 1</fullName>
    </submittedName>
</protein>
<dbReference type="RefSeq" id="XP_020437335.1">
    <property type="nucleotide sequence ID" value="XM_020573218.1"/>
</dbReference>
<comment type="caution">
    <text evidence="5">The sequence shown here is derived from an EMBL/GenBank/DDBJ whole genome shotgun (WGS) entry which is preliminary data.</text>
</comment>
<dbReference type="AlphaFoldDB" id="D3B1Q2"/>
<proteinExistence type="predicted"/>
<dbReference type="EMBL" id="ADBJ01000008">
    <property type="protein sequence ID" value="EFA85226.1"/>
    <property type="molecule type" value="Genomic_DNA"/>
</dbReference>
<evidence type="ECO:0000256" key="2">
    <source>
        <dbReference type="SAM" id="SignalP"/>
    </source>
</evidence>
<dbReference type="InterPro" id="IPR000742">
    <property type="entry name" value="EGF"/>
</dbReference>
<evidence type="ECO:0000256" key="1">
    <source>
        <dbReference type="SAM" id="Phobius"/>
    </source>
</evidence>
<dbReference type="PROSITE" id="PS01186">
    <property type="entry name" value="EGF_2"/>
    <property type="match status" value="1"/>
</dbReference>
<keyword evidence="1" id="KW-0812">Transmembrane</keyword>
<evidence type="ECO:0000313" key="6">
    <source>
        <dbReference type="Proteomes" id="UP000001396"/>
    </source>
</evidence>
<evidence type="ECO:0000313" key="5">
    <source>
        <dbReference type="EMBL" id="EFA85226.1"/>
    </source>
</evidence>
<evidence type="ECO:0000259" key="4">
    <source>
        <dbReference type="PROSITE" id="PS01186"/>
    </source>
</evidence>
<gene>
    <name evidence="5" type="ORF">PPL_02226</name>
</gene>
<sequence>MIKILIFIILSLFYLFGTNAQQIEAQQLNSLRWLIRFYQSDWSLTETDCLKIIPPNNAGSIICGVNGTEQYISSIHIGPIYKTDSGDPVNFDLYFPSLNSLTISTGTGGFTNRNNNTSILDLLDNPNQKVLERIDAFTVVINFSNGPCELFVSQAVHDQVALITTSCHILPENGDTFTFNSAQFPKLNSLNADGGPNKNMILDFQNVSKLRFVTLCRIYSYTPMDLTNLPNLGFVENLNIEFVLSGNGLQGQIPDYPNLWLDKVDMSNNPDLSGSIPNSFCSANQISFLNTTITKLPDCLKCLNGNYSFTNNIKLPSSVEIEPNFECNPKLDNNNFIMTASNTSIYITGVNLGYFVANDVSPKINFKMIRANTVFKYTPLSSNGSTTLVFSAFRNISFPISWVSDKTVVESAEVTKYNLTHLELYIGGQFNQNALFSIVDSTDQNCIINIFGPNIIRCVLTLSSPLRTNNIFITLISPYLRFDRILPVKTYPVVSSYSEINTNGGYLLVNGYFGLSPANSKLVISGQECTNINITSSFWECNTGQLSQGLSNVTIQISNFSFPMPQIFVNPFNRPIQCGLGDRCSGNGQCVNGKCICNIGFFGYYCESRLYEGGVINPNSTAPVTSITANGYDFSFNMVGIQEVDDLGSVVKELITSKWNFTSYIFNDTQYLNYTITTSDNINILALIQHSNISRVLSFANQTFTLPPGALKLSVDINNWNYYNNINKLRVVFSTKLEEQDFIECEEIDPINYSQLDNSINYLKIIKNGLSFYGKFMPVSISDGRPTYSKNEILNKTDSGLVNIGINLPQCIQCSIDPDFSLLIQDKGDSCNKKTKTWVIAVATVASVIGVALLFIAGFYIRKYRRNIKLKVQIAMEKLGGETKK</sequence>
<dbReference type="Pfam" id="PF22933">
    <property type="entry name" value="ComC_SSD"/>
    <property type="match status" value="1"/>
</dbReference>
<keyword evidence="1" id="KW-1133">Transmembrane helix</keyword>
<keyword evidence="1" id="KW-0472">Membrane</keyword>
<feature type="signal peptide" evidence="2">
    <location>
        <begin position="1"/>
        <end position="20"/>
    </location>
</feature>
<accession>D3B1Q2</accession>
<dbReference type="InterPro" id="IPR053331">
    <property type="entry name" value="EGF-like_comC"/>
</dbReference>